<name>A0A2T5JT86_9RHOB</name>
<gene>
    <name evidence="2" type="ORF">C8J28_1229</name>
</gene>
<keyword evidence="3" id="KW-1185">Reference proteome</keyword>
<evidence type="ECO:0000313" key="3">
    <source>
        <dbReference type="Proteomes" id="UP000244060"/>
    </source>
</evidence>
<proteinExistence type="predicted"/>
<feature type="region of interest" description="Disordered" evidence="1">
    <location>
        <begin position="43"/>
        <end position="65"/>
    </location>
</feature>
<dbReference type="AlphaFoldDB" id="A0A2T5JT86"/>
<organism evidence="2 3">
    <name type="scientific">Cereibacter azotoformans</name>
    <dbReference type="NCBI Taxonomy" id="43057"/>
    <lineage>
        <taxon>Bacteria</taxon>
        <taxon>Pseudomonadati</taxon>
        <taxon>Pseudomonadota</taxon>
        <taxon>Alphaproteobacteria</taxon>
        <taxon>Rhodobacterales</taxon>
        <taxon>Paracoccaceae</taxon>
        <taxon>Cereibacter</taxon>
    </lineage>
</organism>
<evidence type="ECO:0000256" key="1">
    <source>
        <dbReference type="SAM" id="MobiDB-lite"/>
    </source>
</evidence>
<dbReference type="Proteomes" id="UP000244060">
    <property type="component" value="Unassembled WGS sequence"/>
</dbReference>
<dbReference type="EMBL" id="QAOT01000022">
    <property type="protein sequence ID" value="PTR13379.1"/>
    <property type="molecule type" value="Genomic_DNA"/>
</dbReference>
<sequence length="175" mass="19559">MTRKENNSSHEIVPEMYEKYKCKVNGLAAAPLIRLLALEEDAPPDQNRPMNGGDMQEANLAGKSGKSRPFDGWALEAARELERRASVPIVSRLFCASDLRRGAAFLALAAWCAPHPEQRIILADVTEAEFAGWLFLEDPAEIAEVLDNRRSDPRSLALFGQEPLARPEQYRNPFI</sequence>
<accession>A0A2T5JT86</accession>
<comment type="caution">
    <text evidence="2">The sequence shown here is derived from an EMBL/GenBank/DDBJ whole genome shotgun (WGS) entry which is preliminary data.</text>
</comment>
<protein>
    <submittedName>
        <fullName evidence="2">Uncharacterized protein</fullName>
    </submittedName>
</protein>
<dbReference type="RefSeq" id="WP_244908349.1">
    <property type="nucleotide sequence ID" value="NZ_QAOT01000022.1"/>
</dbReference>
<reference evidence="2 3" key="1">
    <citation type="submission" date="2018-04" db="EMBL/GenBank/DDBJ databases">
        <title>Genomic Encyclopedia of Type Strains, Phase III (KMG-III): the genomes of soil and plant-associated and newly described type strains.</title>
        <authorList>
            <person name="Whitman W."/>
        </authorList>
    </citation>
    <scope>NUCLEOTIDE SEQUENCE [LARGE SCALE GENOMIC DNA]</scope>
    <source>
        <strain evidence="2 3">KA25</strain>
    </source>
</reference>
<evidence type="ECO:0000313" key="2">
    <source>
        <dbReference type="EMBL" id="PTR13379.1"/>
    </source>
</evidence>